<comment type="similarity">
    <text evidence="3">Belongs to the peptidase U32 family.</text>
</comment>
<dbReference type="InterPro" id="IPR032525">
    <property type="entry name" value="Peptidase_U32_C"/>
</dbReference>
<dbReference type="Pfam" id="PF16325">
    <property type="entry name" value="Peptidase_U32_C"/>
    <property type="match status" value="1"/>
</dbReference>
<feature type="domain" description="Peptidase family U32 C-terminal" evidence="4">
    <location>
        <begin position="311"/>
        <end position="391"/>
    </location>
</feature>
<dbReference type="Pfam" id="PF01136">
    <property type="entry name" value="Peptidase_U32"/>
    <property type="match status" value="1"/>
</dbReference>
<evidence type="ECO:0000313" key="5">
    <source>
        <dbReference type="EMBL" id="QLY39457.1"/>
    </source>
</evidence>
<dbReference type="Proteomes" id="UP000512167">
    <property type="component" value="Chromosome"/>
</dbReference>
<dbReference type="GO" id="GO:0006508">
    <property type="term" value="P:proteolysis"/>
    <property type="evidence" value="ECO:0007669"/>
    <property type="project" value="UniProtKB-KW"/>
</dbReference>
<dbReference type="Gene3D" id="2.40.30.10">
    <property type="entry name" value="Translation factors"/>
    <property type="match status" value="1"/>
</dbReference>
<keyword evidence="1" id="KW-0645">Protease</keyword>
<dbReference type="KEGG" id="tbk:HF295_00710"/>
<evidence type="ECO:0000313" key="6">
    <source>
        <dbReference type="Proteomes" id="UP000512167"/>
    </source>
</evidence>
<evidence type="ECO:0000256" key="2">
    <source>
        <dbReference type="ARBA" id="ARBA00022801"/>
    </source>
</evidence>
<dbReference type="RefSeq" id="WP_312031926.1">
    <property type="nucleotide sequence ID" value="NZ_CP051151.1"/>
</dbReference>
<evidence type="ECO:0000259" key="4">
    <source>
        <dbReference type="Pfam" id="PF16325"/>
    </source>
</evidence>
<accession>A0A7L6N2K5</accession>
<evidence type="ECO:0000256" key="3">
    <source>
        <dbReference type="ARBA" id="ARBA00038374"/>
    </source>
</evidence>
<evidence type="ECO:0000256" key="1">
    <source>
        <dbReference type="ARBA" id="ARBA00022670"/>
    </source>
</evidence>
<reference evidence="5 6" key="1">
    <citation type="submission" date="2020-04" db="EMBL/GenBank/DDBJ databases">
        <authorList>
            <person name="Zheng R.K."/>
            <person name="Sun C.M."/>
        </authorList>
    </citation>
    <scope>NUCLEOTIDE SEQUENCE [LARGE SCALE GENOMIC DNA]</scope>
    <source>
        <strain evidence="6">zrk29</strain>
    </source>
</reference>
<dbReference type="PANTHER" id="PTHR30217">
    <property type="entry name" value="PEPTIDASE U32 FAMILY"/>
    <property type="match status" value="1"/>
</dbReference>
<organism evidence="5 6">
    <name type="scientific">Hujiaoplasma nucleasis</name>
    <dbReference type="NCBI Taxonomy" id="2725268"/>
    <lineage>
        <taxon>Bacteria</taxon>
        <taxon>Bacillati</taxon>
        <taxon>Mycoplasmatota</taxon>
        <taxon>Mollicutes</taxon>
        <taxon>Candidatus Izemoplasmatales</taxon>
        <taxon>Hujiaoplasmataceae</taxon>
        <taxon>Hujiaoplasma</taxon>
    </lineage>
</organism>
<keyword evidence="6" id="KW-1185">Reference proteome</keyword>
<dbReference type="PANTHER" id="PTHR30217:SF6">
    <property type="entry name" value="TRNA HYDROXYLATION PROTEIN P"/>
    <property type="match status" value="1"/>
</dbReference>
<keyword evidence="2" id="KW-0378">Hydrolase</keyword>
<dbReference type="GO" id="GO:0008233">
    <property type="term" value="F:peptidase activity"/>
    <property type="evidence" value="ECO:0007669"/>
    <property type="project" value="UniProtKB-KW"/>
</dbReference>
<dbReference type="EMBL" id="CP051151">
    <property type="protein sequence ID" value="QLY39457.1"/>
    <property type="molecule type" value="Genomic_DNA"/>
</dbReference>
<dbReference type="InterPro" id="IPR001539">
    <property type="entry name" value="Peptidase_U32"/>
</dbReference>
<protein>
    <submittedName>
        <fullName evidence="5">U32 family peptidase</fullName>
    </submittedName>
</protein>
<dbReference type="InterPro" id="IPR051454">
    <property type="entry name" value="RNA/ubiquinone_mod_enzymes"/>
</dbReference>
<name>A0A7L6N2K5_9MOLU</name>
<proteinExistence type="inferred from homology"/>
<sequence>MKTELLAPAGDLQKAKIALLYGADAVYIGGKQFSLRARASNFDVSMIKELVDYAHQIEKKVYVTMNMVFHDEDVEGLDQYLKALDQIGVDAIICSNMIVIEKAKELTNLEIHLSTQFSLTNSSLANYFFQEGVQRVVLSREASLEEIKEIQNKSKAELEVFIHGGMCVSYSGRCTLSNYTVLRDANRGGCAHTCRWLYNLYDHGRLISEDFDYQMSSKDLEATNYIKDLLDIGVASLKVEGRMKSIHYIATVINAYRMLIDDYHKSCLRPIEQYQLEIQKAENRLTSYGFFEGETSTEQQLYNARSEIPTKEFVALVKEYNEDKKELIIQQRNYFEPGDSLEILMPDKTIIQLKVREIFDEDNLKLDAARHPLQTIKLRCLIRVKKNSMVRKILV</sequence>
<gene>
    <name evidence="5" type="ORF">HF295_00710</name>
</gene>
<dbReference type="AlphaFoldDB" id="A0A7L6N2K5"/>